<dbReference type="AlphaFoldDB" id="A0A3M2ZIA7"/>
<gene>
    <name evidence="1" type="ORF">APX70_06881</name>
</gene>
<accession>A0A3M2ZIA7</accession>
<feature type="non-terminal residue" evidence="1">
    <location>
        <position position="56"/>
    </location>
</feature>
<comment type="caution">
    <text evidence="1">The sequence shown here is derived from an EMBL/GenBank/DDBJ whole genome shotgun (WGS) entry which is preliminary data.</text>
</comment>
<evidence type="ECO:0000313" key="1">
    <source>
        <dbReference type="EMBL" id="RML87952.1"/>
    </source>
</evidence>
<protein>
    <submittedName>
        <fullName evidence="1">Uncharacterized protein</fullName>
    </submittedName>
</protein>
<reference evidence="1 2" key="1">
    <citation type="submission" date="2018-08" db="EMBL/GenBank/DDBJ databases">
        <title>Recombination of ecologically and evolutionarily significant loci maintains genetic cohesion in the Pseudomonas syringae species complex.</title>
        <authorList>
            <person name="Dillon M."/>
            <person name="Thakur S."/>
            <person name="Almeida R.N.D."/>
            <person name="Weir B.S."/>
            <person name="Guttman D.S."/>
        </authorList>
    </citation>
    <scope>NUCLEOTIDE SEQUENCE [LARGE SCALE GENOMIC DNA]</scope>
    <source>
        <strain evidence="1 2">88_10</strain>
    </source>
</reference>
<name>A0A3M2ZIA7_PSEYM</name>
<organism evidence="1 2">
    <name type="scientific">Pseudomonas syringae pv. maculicola</name>
    <dbReference type="NCBI Taxonomy" id="59511"/>
    <lineage>
        <taxon>Bacteria</taxon>
        <taxon>Pseudomonadati</taxon>
        <taxon>Pseudomonadota</taxon>
        <taxon>Gammaproteobacteria</taxon>
        <taxon>Pseudomonadales</taxon>
        <taxon>Pseudomonadaceae</taxon>
        <taxon>Pseudomonas</taxon>
    </lineage>
</organism>
<evidence type="ECO:0000313" key="2">
    <source>
        <dbReference type="Proteomes" id="UP000282378"/>
    </source>
</evidence>
<proteinExistence type="predicted"/>
<sequence length="56" mass="6266">MNTLLHMAVLHEQAQFKVSRSNPQTFVDEVVRGLPGLSSDHRLIASLEQQLPLLAE</sequence>
<dbReference type="Proteomes" id="UP000282378">
    <property type="component" value="Unassembled WGS sequence"/>
</dbReference>
<dbReference type="EMBL" id="RBNL01001597">
    <property type="protein sequence ID" value="RML87952.1"/>
    <property type="molecule type" value="Genomic_DNA"/>
</dbReference>